<evidence type="ECO:0000313" key="1">
    <source>
        <dbReference type="EMBL" id="MBC3872520.1"/>
    </source>
</evidence>
<comment type="caution">
    <text evidence="1">The sequence shown here is derived from an EMBL/GenBank/DDBJ whole genome shotgun (WGS) entry which is preliminary data.</text>
</comment>
<dbReference type="Pfam" id="PF08002">
    <property type="entry name" value="DUF1697"/>
    <property type="match status" value="1"/>
</dbReference>
<dbReference type="PANTHER" id="PTHR36439:SF1">
    <property type="entry name" value="DUF1697 DOMAIN-CONTAINING PROTEIN"/>
    <property type="match status" value="1"/>
</dbReference>
<dbReference type="Proteomes" id="UP000624279">
    <property type="component" value="Unassembled WGS sequence"/>
</dbReference>
<protein>
    <submittedName>
        <fullName evidence="1">DUF1697 domain-containing protein</fullName>
    </submittedName>
</protein>
<dbReference type="PANTHER" id="PTHR36439">
    <property type="entry name" value="BLL4334 PROTEIN"/>
    <property type="match status" value="1"/>
</dbReference>
<gene>
    <name evidence="1" type="ORF">H8K55_02885</name>
</gene>
<reference evidence="1 2" key="1">
    <citation type="submission" date="2020-08" db="EMBL/GenBank/DDBJ databases">
        <title>Novel species isolated from subtropical streams in China.</title>
        <authorList>
            <person name="Lu H."/>
        </authorList>
    </citation>
    <scope>NUCLEOTIDE SEQUENCE [LARGE SCALE GENOMIC DNA]</scope>
    <source>
        <strain evidence="1 2">LX15W</strain>
    </source>
</reference>
<proteinExistence type="predicted"/>
<organism evidence="1 2">
    <name type="scientific">Undibacterium flavidum</name>
    <dbReference type="NCBI Taxonomy" id="2762297"/>
    <lineage>
        <taxon>Bacteria</taxon>
        <taxon>Pseudomonadati</taxon>
        <taxon>Pseudomonadota</taxon>
        <taxon>Betaproteobacteria</taxon>
        <taxon>Burkholderiales</taxon>
        <taxon>Oxalobacteraceae</taxon>
        <taxon>Undibacterium</taxon>
    </lineage>
</organism>
<keyword evidence="2" id="KW-1185">Reference proteome</keyword>
<name>A0ABR6Y7E7_9BURK</name>
<accession>A0ABR6Y7E7</accession>
<dbReference type="InterPro" id="IPR012545">
    <property type="entry name" value="DUF1697"/>
</dbReference>
<dbReference type="PIRSF" id="PIRSF008502">
    <property type="entry name" value="UCP008502"/>
    <property type="match status" value="1"/>
</dbReference>
<sequence length="172" mass="18770">MTIFIALLRAVNVGGTGKLPMKDLVSICEAIGFQQVKTYIASGNVLFSSKHTAQQCRDKLEAALQDYAGKPVGVFIRTPQELQSLIEHNPFAGKEGNRSICLFLDETPIPAMIDLAKGRREELIACGERAFYVYYGDGMADSKLTIPAAKSGTARNLNTVQKLCQLGLQMQT</sequence>
<dbReference type="EMBL" id="JACOGA010000002">
    <property type="protein sequence ID" value="MBC3872520.1"/>
    <property type="molecule type" value="Genomic_DNA"/>
</dbReference>
<dbReference type="Gene3D" id="3.30.70.1280">
    <property type="entry name" value="SP0830-like domains"/>
    <property type="match status" value="1"/>
</dbReference>
<dbReference type="RefSeq" id="WP_186940514.1">
    <property type="nucleotide sequence ID" value="NZ_JACOGA010000002.1"/>
</dbReference>
<dbReference type="SUPFAM" id="SSF160379">
    <property type="entry name" value="SP0830-like"/>
    <property type="match status" value="1"/>
</dbReference>
<evidence type="ECO:0000313" key="2">
    <source>
        <dbReference type="Proteomes" id="UP000624279"/>
    </source>
</evidence>